<reference evidence="2" key="1">
    <citation type="journal article" date="2013" name="Proc. Natl. Acad. Sci. U.S.A.">
        <title>Genome structure and metabolic features in the red seaweed Chondrus crispus shed light on evolution of the Archaeplastida.</title>
        <authorList>
            <person name="Collen J."/>
            <person name="Porcel B."/>
            <person name="Carre W."/>
            <person name="Ball S.G."/>
            <person name="Chaparro C."/>
            <person name="Tonon T."/>
            <person name="Barbeyron T."/>
            <person name="Michel G."/>
            <person name="Noel B."/>
            <person name="Valentin K."/>
            <person name="Elias M."/>
            <person name="Artiguenave F."/>
            <person name="Arun A."/>
            <person name="Aury J.M."/>
            <person name="Barbosa-Neto J.F."/>
            <person name="Bothwell J.H."/>
            <person name="Bouget F.Y."/>
            <person name="Brillet L."/>
            <person name="Cabello-Hurtado F."/>
            <person name="Capella-Gutierrez S."/>
            <person name="Charrier B."/>
            <person name="Cladiere L."/>
            <person name="Cock J.M."/>
            <person name="Coelho S.M."/>
            <person name="Colleoni C."/>
            <person name="Czjzek M."/>
            <person name="Da Silva C."/>
            <person name="Delage L."/>
            <person name="Denoeud F."/>
            <person name="Deschamps P."/>
            <person name="Dittami S.M."/>
            <person name="Gabaldon T."/>
            <person name="Gachon C.M."/>
            <person name="Groisillier A."/>
            <person name="Herve C."/>
            <person name="Jabbari K."/>
            <person name="Katinka M."/>
            <person name="Kloareg B."/>
            <person name="Kowalczyk N."/>
            <person name="Labadie K."/>
            <person name="Leblanc C."/>
            <person name="Lopez P.J."/>
            <person name="McLachlan D.H."/>
            <person name="Meslet-Cladiere L."/>
            <person name="Moustafa A."/>
            <person name="Nehr Z."/>
            <person name="Nyvall Collen P."/>
            <person name="Panaud O."/>
            <person name="Partensky F."/>
            <person name="Poulain J."/>
            <person name="Rensing S.A."/>
            <person name="Rousvoal S."/>
            <person name="Samson G."/>
            <person name="Symeonidi A."/>
            <person name="Weissenbach J."/>
            <person name="Zambounis A."/>
            <person name="Wincker P."/>
            <person name="Boyen C."/>
        </authorList>
    </citation>
    <scope>NUCLEOTIDE SEQUENCE [LARGE SCALE GENOMIC DNA]</scope>
    <source>
        <strain evidence="2">cv. Stackhouse</strain>
    </source>
</reference>
<dbReference type="AlphaFoldDB" id="R7QCL3"/>
<accession>R7QCL3</accession>
<dbReference type="EMBL" id="HG001732">
    <property type="protein sequence ID" value="CDF35483.1"/>
    <property type="molecule type" value="Genomic_DNA"/>
</dbReference>
<evidence type="ECO:0000313" key="1">
    <source>
        <dbReference type="EMBL" id="CDF35483.1"/>
    </source>
</evidence>
<dbReference type="Gramene" id="CDF35483">
    <property type="protein sequence ID" value="CDF35483"/>
    <property type="gene ID" value="CHC_T00003988001"/>
</dbReference>
<dbReference type="KEGG" id="ccp:CHC_T00003988001"/>
<protein>
    <submittedName>
        <fullName evidence="1">Uncharacterized protein</fullName>
    </submittedName>
</protein>
<proteinExistence type="predicted"/>
<dbReference type="Proteomes" id="UP000012073">
    <property type="component" value="Unassembled WGS sequence"/>
</dbReference>
<evidence type="ECO:0000313" key="2">
    <source>
        <dbReference type="Proteomes" id="UP000012073"/>
    </source>
</evidence>
<gene>
    <name evidence="1" type="ORF">CHC_T00003988001</name>
</gene>
<name>R7QCL3_CHOCR</name>
<dbReference type="GeneID" id="17323021"/>
<keyword evidence="2" id="KW-1185">Reference proteome</keyword>
<dbReference type="RefSeq" id="XP_005715302.1">
    <property type="nucleotide sequence ID" value="XM_005715245.1"/>
</dbReference>
<sequence length="163" mass="17677">MHIGVIFRQGSHVRLARVQSRGREVPVGDMRASARLQAVDVGVRGSEPARPFEGAQVWRGPLQAVHVIVRGQASALLVGGPADVVQPVGDVGHAGHKVVAVPGAVQVLFVLLRQVRHLHAHHGAGVAECGVVVLVERWIYRVHRRHPHTPQTRARWIEGRGSP</sequence>
<organism evidence="1 2">
    <name type="scientific">Chondrus crispus</name>
    <name type="common">Carrageen Irish moss</name>
    <name type="synonym">Polymorpha crispa</name>
    <dbReference type="NCBI Taxonomy" id="2769"/>
    <lineage>
        <taxon>Eukaryota</taxon>
        <taxon>Rhodophyta</taxon>
        <taxon>Florideophyceae</taxon>
        <taxon>Rhodymeniophycidae</taxon>
        <taxon>Gigartinales</taxon>
        <taxon>Gigartinaceae</taxon>
        <taxon>Chondrus</taxon>
    </lineage>
</organism>